<keyword evidence="1" id="KW-1133">Transmembrane helix</keyword>
<dbReference type="AlphaFoldDB" id="A0A1I7WPT5"/>
<organism evidence="2 3">
    <name type="scientific">Heterorhabditis bacteriophora</name>
    <name type="common">Entomopathogenic nematode worm</name>
    <dbReference type="NCBI Taxonomy" id="37862"/>
    <lineage>
        <taxon>Eukaryota</taxon>
        <taxon>Metazoa</taxon>
        <taxon>Ecdysozoa</taxon>
        <taxon>Nematoda</taxon>
        <taxon>Chromadorea</taxon>
        <taxon>Rhabditida</taxon>
        <taxon>Rhabditina</taxon>
        <taxon>Rhabditomorpha</taxon>
        <taxon>Strongyloidea</taxon>
        <taxon>Heterorhabditidae</taxon>
        <taxon>Heterorhabditis</taxon>
    </lineage>
</organism>
<accession>A0A1I7WPT5</accession>
<dbReference type="Proteomes" id="UP000095283">
    <property type="component" value="Unplaced"/>
</dbReference>
<evidence type="ECO:0000256" key="1">
    <source>
        <dbReference type="SAM" id="Phobius"/>
    </source>
</evidence>
<evidence type="ECO:0000313" key="3">
    <source>
        <dbReference type="WBParaSite" id="Hba_07159"/>
    </source>
</evidence>
<keyword evidence="2" id="KW-1185">Reference proteome</keyword>
<evidence type="ECO:0000313" key="2">
    <source>
        <dbReference type="Proteomes" id="UP000095283"/>
    </source>
</evidence>
<feature type="transmembrane region" description="Helical" evidence="1">
    <location>
        <begin position="46"/>
        <end position="74"/>
    </location>
</feature>
<reference evidence="3" key="1">
    <citation type="submission" date="2016-11" db="UniProtKB">
        <authorList>
            <consortium name="WormBaseParasite"/>
        </authorList>
    </citation>
    <scope>IDENTIFICATION</scope>
</reference>
<keyword evidence="1" id="KW-0472">Membrane</keyword>
<name>A0A1I7WPT5_HETBA</name>
<proteinExistence type="predicted"/>
<keyword evidence="1" id="KW-0812">Transmembrane</keyword>
<dbReference type="WBParaSite" id="Hba_07159">
    <property type="protein sequence ID" value="Hba_07159"/>
    <property type="gene ID" value="Hba_07159"/>
</dbReference>
<sequence length="128" mass="14686">MLEKVLVESRRPVHSFSAESFARHTTGPCRREELVLFDWPVLDITIAWIILLPLGGTPSVIVWNLFFVTCYNVIKKLIVFVMQKKCRTDFAPLVSHPFVDWLSSNTRGRSRLLSAILCPILNLFNKIS</sequence>
<protein>
    <submittedName>
        <fullName evidence="3">G_PROTEIN_RECEP_F1_2 domain-containing protein</fullName>
    </submittedName>
</protein>